<dbReference type="CDD" id="cd20035">
    <property type="entry name" value="FH_FOXQ2-like"/>
    <property type="match status" value="1"/>
</dbReference>
<dbReference type="InterPro" id="IPR011659">
    <property type="entry name" value="WD40"/>
</dbReference>
<dbReference type="PROSITE" id="PS00658">
    <property type="entry name" value="FORK_HEAD_2"/>
    <property type="match status" value="1"/>
</dbReference>
<comment type="caution">
    <text evidence="5">The sequence shown here is derived from an EMBL/GenBank/DDBJ whole genome shotgun (WGS) entry which is preliminary data.</text>
</comment>
<protein>
    <submittedName>
        <fullName evidence="5">(pine wood nematode) hypothetical protein</fullName>
    </submittedName>
</protein>
<dbReference type="PANTHER" id="PTHR36842">
    <property type="entry name" value="PROTEIN TOLB HOMOLOG"/>
    <property type="match status" value="1"/>
</dbReference>
<evidence type="ECO:0000313" key="5">
    <source>
        <dbReference type="EMBL" id="CAD5210000.1"/>
    </source>
</evidence>
<dbReference type="Pfam" id="PF00250">
    <property type="entry name" value="Forkhead"/>
    <property type="match status" value="1"/>
</dbReference>
<dbReference type="InterPro" id="IPR036388">
    <property type="entry name" value="WH-like_DNA-bd_sf"/>
</dbReference>
<keyword evidence="6" id="KW-1185">Reference proteome</keyword>
<keyword evidence="3" id="KW-0539">Nucleus</keyword>
<name>A0A7I8XJE8_BURXY</name>
<dbReference type="InterPro" id="IPR018122">
    <property type="entry name" value="TF_fork_head_CS_1"/>
</dbReference>
<proteinExistence type="inferred from homology"/>
<dbReference type="InterPro" id="IPR011042">
    <property type="entry name" value="6-blade_b-propeller_TolB-like"/>
</dbReference>
<organism evidence="5 6">
    <name type="scientific">Bursaphelenchus xylophilus</name>
    <name type="common">Pinewood nematode worm</name>
    <name type="synonym">Aphelenchoides xylophilus</name>
    <dbReference type="NCBI Taxonomy" id="6326"/>
    <lineage>
        <taxon>Eukaryota</taxon>
        <taxon>Metazoa</taxon>
        <taxon>Ecdysozoa</taxon>
        <taxon>Nematoda</taxon>
        <taxon>Chromadorea</taxon>
        <taxon>Rhabditida</taxon>
        <taxon>Tylenchina</taxon>
        <taxon>Tylenchomorpha</taxon>
        <taxon>Aphelenchoidea</taxon>
        <taxon>Aphelenchoididae</taxon>
        <taxon>Bursaphelenchus</taxon>
    </lineage>
</organism>
<sequence>MSAPEPGSILPEGKFPSFYLQSLLPPHATASPPSKSDLKPPYSYIGLISMAILSNPERKMLLSQIYNWIAMEYPYFRSRGNGWRNSVRHNLSLNECFIKAGRAANGKGHFWTIHPANLADFLKGDYRRRQAQWKIKSHHQHLPLLDTISNNFFCNPLAFQLFLNQQLQFNLVNGNNLNPVISEDGRYIFYEGSGGDYGHKCPQIYRIDLLDPEQGPFRISNGIGSSRGLSFINNKFFFSSNFHHFLPLLNNSVESTCQQNICERKKSDKTLQKLCRSKKFEEMDSKIDLFQANWLGNIEKQITRGPYFNGEVTVTADGGLLYSSTESGDPEIWKYNQEQKERERITNHIGYDGEAAISPEGKKIVFISANIKNTGRYQKLLHYSLMDKSKTELFSMDADGSNRKQITFLGGSVRHPKFIDETTVIFSSNHNSGRQIYTIGIDGKDLSQITFTDSNDYPMVSGNGKKVVWASKEDSEWNILVADTNWIRKNGIEKLNEEHEMSQLHYPGEKHLNSIRQLTFGGQNAEGYFDFQSKNILFQATGRERYGTSCDQIYKLNIEQSVDSSTPLQRISTGLGACTCSYFFPNDQTMIYASTFASVRPDHLENTCPVKRCQSKEATTDPLLKRLCNTSYTWDLFPEYDIYKVNRYGNIIKRLTNVPGYDAEGAVSKDGKNIVFTSLRTGDPELWLMDENGDNLRQLTNHLGYDGGPFFSPDGTKVIFRASRPKTKEEITKYKQLLSYNLVEPLAMELFEINVDGTGMKQITELGGSNWAPFFLVDNNRILYSTNFNQTGRFGAFDIYMVNQNGEGVERITYNEGGFDAFPMQSRNGKKVIWGSSRNGKSPYDLNLFLADWTD</sequence>
<dbReference type="OrthoDB" id="43744at2759"/>
<dbReference type="SUPFAM" id="SSF82171">
    <property type="entry name" value="DPP6 N-terminal domain-like"/>
    <property type="match status" value="1"/>
</dbReference>
<dbReference type="SUPFAM" id="SSF46785">
    <property type="entry name" value="Winged helix' DNA-binding domain"/>
    <property type="match status" value="1"/>
</dbReference>
<dbReference type="EMBL" id="CAJFCV020000001">
    <property type="protein sequence ID" value="CAG9085530.1"/>
    <property type="molecule type" value="Genomic_DNA"/>
</dbReference>
<dbReference type="GO" id="GO:0043565">
    <property type="term" value="F:sequence-specific DNA binding"/>
    <property type="evidence" value="ECO:0007669"/>
    <property type="project" value="InterPro"/>
</dbReference>
<comment type="similarity">
    <text evidence="1">Belongs to the TolB family.</text>
</comment>
<dbReference type="Proteomes" id="UP000659654">
    <property type="component" value="Unassembled WGS sequence"/>
</dbReference>
<dbReference type="PROSITE" id="PS00657">
    <property type="entry name" value="FORK_HEAD_1"/>
    <property type="match status" value="1"/>
</dbReference>
<evidence type="ECO:0000256" key="2">
    <source>
        <dbReference type="ARBA" id="ARBA00023125"/>
    </source>
</evidence>
<evidence type="ECO:0000256" key="3">
    <source>
        <dbReference type="PROSITE-ProRule" id="PRU00089"/>
    </source>
</evidence>
<accession>A0A7I8XJE8</accession>
<keyword evidence="2 3" id="KW-0238">DNA-binding</keyword>
<dbReference type="InterPro" id="IPR036390">
    <property type="entry name" value="WH_DNA-bd_sf"/>
</dbReference>
<dbReference type="PANTHER" id="PTHR36842:SF1">
    <property type="entry name" value="PROTEIN TOLB"/>
    <property type="match status" value="1"/>
</dbReference>
<dbReference type="PROSITE" id="PS50039">
    <property type="entry name" value="FORK_HEAD_3"/>
    <property type="match status" value="1"/>
</dbReference>
<comment type="subcellular location">
    <subcellularLocation>
        <location evidence="3">Nucleus</location>
    </subcellularLocation>
</comment>
<gene>
    <name evidence="5" type="ORF">BXYJ_LOCUS1716</name>
</gene>
<evidence type="ECO:0000313" key="6">
    <source>
        <dbReference type="Proteomes" id="UP000659654"/>
    </source>
</evidence>
<dbReference type="SUPFAM" id="SSF69304">
    <property type="entry name" value="Tricorn protease N-terminal domain"/>
    <property type="match status" value="1"/>
</dbReference>
<dbReference type="InterPro" id="IPR001766">
    <property type="entry name" value="Fork_head_dom"/>
</dbReference>
<dbReference type="Gene3D" id="2.120.10.30">
    <property type="entry name" value="TolB, C-terminal domain"/>
    <property type="match status" value="4"/>
</dbReference>
<reference evidence="5" key="1">
    <citation type="submission" date="2020-09" db="EMBL/GenBank/DDBJ databases">
        <authorList>
            <person name="Kikuchi T."/>
        </authorList>
    </citation>
    <scope>NUCLEOTIDE SEQUENCE</scope>
    <source>
        <strain evidence="5">Ka4C1</strain>
    </source>
</reference>
<feature type="domain" description="Fork-head" evidence="4">
    <location>
        <begin position="39"/>
        <end position="131"/>
    </location>
</feature>
<dbReference type="Pfam" id="PF07676">
    <property type="entry name" value="PD40"/>
    <property type="match status" value="5"/>
</dbReference>
<dbReference type="AlphaFoldDB" id="A0A7I8XJE8"/>
<feature type="DNA-binding region" description="Fork-head" evidence="3">
    <location>
        <begin position="39"/>
        <end position="131"/>
    </location>
</feature>
<dbReference type="GO" id="GO:0003700">
    <property type="term" value="F:DNA-binding transcription factor activity"/>
    <property type="evidence" value="ECO:0007669"/>
    <property type="project" value="InterPro"/>
</dbReference>
<dbReference type="PRINTS" id="PR00053">
    <property type="entry name" value="FORKHEAD"/>
</dbReference>
<dbReference type="Proteomes" id="UP000582659">
    <property type="component" value="Unassembled WGS sequence"/>
</dbReference>
<dbReference type="InterPro" id="IPR030456">
    <property type="entry name" value="TF_fork_head_CS_2"/>
</dbReference>
<dbReference type="GO" id="GO:0005634">
    <property type="term" value="C:nucleus"/>
    <property type="evidence" value="ECO:0007669"/>
    <property type="project" value="UniProtKB-SubCell"/>
</dbReference>
<dbReference type="Gene3D" id="1.10.10.10">
    <property type="entry name" value="Winged helix-like DNA-binding domain superfamily/Winged helix DNA-binding domain"/>
    <property type="match status" value="1"/>
</dbReference>
<evidence type="ECO:0000256" key="1">
    <source>
        <dbReference type="ARBA" id="ARBA00009820"/>
    </source>
</evidence>
<evidence type="ECO:0000259" key="4">
    <source>
        <dbReference type="PROSITE" id="PS50039"/>
    </source>
</evidence>
<dbReference type="InterPro" id="IPR047519">
    <property type="entry name" value="FH_FOXQ2-like"/>
</dbReference>
<dbReference type="SMART" id="SM00339">
    <property type="entry name" value="FH"/>
    <property type="match status" value="1"/>
</dbReference>
<dbReference type="EMBL" id="CAJFDI010000001">
    <property type="protein sequence ID" value="CAD5210000.1"/>
    <property type="molecule type" value="Genomic_DNA"/>
</dbReference>